<dbReference type="AlphaFoldDB" id="A0A1J9REZ4"/>
<dbReference type="GeneID" id="31015952"/>
<evidence type="ECO:0000256" key="1">
    <source>
        <dbReference type="SAM" id="MobiDB-lite"/>
    </source>
</evidence>
<dbReference type="PANTHER" id="PTHR38166:SF1">
    <property type="entry name" value="C2H2-TYPE DOMAIN-CONTAINING PROTEIN"/>
    <property type="match status" value="1"/>
</dbReference>
<comment type="caution">
    <text evidence="2">The sequence shown here is derived from an EMBL/GenBank/DDBJ whole genome shotgun (WGS) entry which is preliminary data.</text>
</comment>
<evidence type="ECO:0000313" key="3">
    <source>
        <dbReference type="Proteomes" id="UP000183809"/>
    </source>
</evidence>
<accession>A0A1J9REZ4</accession>
<feature type="region of interest" description="Disordered" evidence="1">
    <location>
        <begin position="89"/>
        <end position="115"/>
    </location>
</feature>
<keyword evidence="3" id="KW-1185">Reference proteome</keyword>
<reference evidence="2 3" key="1">
    <citation type="submission" date="2016-10" db="EMBL/GenBank/DDBJ databases">
        <title>Proteomics and genomics reveal pathogen-plant mechanisms compatible with a hemibiotrophic lifestyle of Diplodia corticola.</title>
        <authorList>
            <person name="Fernandes I."/>
            <person name="De Jonge R."/>
            <person name="Van De Peer Y."/>
            <person name="Devreese B."/>
            <person name="Alves A."/>
            <person name="Esteves A.C."/>
        </authorList>
    </citation>
    <scope>NUCLEOTIDE SEQUENCE [LARGE SCALE GENOMIC DNA]</scope>
    <source>
        <strain evidence="2 3">CBS 112549</strain>
    </source>
</reference>
<feature type="compositionally biased region" description="Polar residues" evidence="1">
    <location>
        <begin position="89"/>
        <end position="98"/>
    </location>
</feature>
<protein>
    <submittedName>
        <fullName evidence="2">Zn2 cys6 dna-binding protein</fullName>
    </submittedName>
</protein>
<dbReference type="OrthoDB" id="4738706at2759"/>
<feature type="region of interest" description="Disordered" evidence="1">
    <location>
        <begin position="213"/>
        <end position="290"/>
    </location>
</feature>
<dbReference type="GO" id="GO:0003677">
    <property type="term" value="F:DNA binding"/>
    <property type="evidence" value="ECO:0007669"/>
    <property type="project" value="UniProtKB-KW"/>
</dbReference>
<feature type="compositionally biased region" description="Low complexity" evidence="1">
    <location>
        <begin position="159"/>
        <end position="179"/>
    </location>
</feature>
<feature type="region of interest" description="Disordered" evidence="1">
    <location>
        <begin position="528"/>
        <end position="556"/>
    </location>
</feature>
<sequence>MPEAHGTAPAPFQTPLLSHDRVQQPQVREVYILIMASFLTWMTLAFTTKIPPSPHDSLPSLQSHNACHGLDSCGQWATTPQILACTTLHPPQSSTINLDSDDRHERGSEDLLTNGDAEAPRVEPCVTKDNPMAGEVNETHDTVDGGSFDCHSVSSESELSSDVSYVDSPDGSVVSPSSPHGDMLQDLLEERKRRVVDEVMEHFLELFKEGQYDYQANPGDAGEDFGGARECDTRNNGPSFGSTSSSSRGKRKANDSSPPGGQEDGDGSKKQNPDPSGDPKSPSQVDSNRRLGCPYYKRQAMRGEIITPKSTSCVIPGFSTIYRLRHHRRSIHCPRCYVAFASEQQLKPHLTAEEQCEELPNPPPIEGFDKEQEVELRTRRRDKRSMTVEQKWRDTYRILFPHDSESTYPNPYCEHEQGGAPSTPYSEELAQLDAYVRQELPRFVRAKLERTVELDNGHLRESLISQLVDLARDCQEEVSASFWQREATLARANGVYYQGGHEQPTQTSSIPTTALGGHGVVSEVVQAPTPITDEGASNVPTIEETRLSRSSADSPT</sequence>
<dbReference type="Proteomes" id="UP000183809">
    <property type="component" value="Unassembled WGS sequence"/>
</dbReference>
<feature type="region of interest" description="Disordered" evidence="1">
    <location>
        <begin position="127"/>
        <end position="146"/>
    </location>
</feature>
<gene>
    <name evidence="2" type="ORF">BKCO1_40003</name>
</gene>
<dbReference type="RefSeq" id="XP_020134277.1">
    <property type="nucleotide sequence ID" value="XM_020275691.1"/>
</dbReference>
<proteinExistence type="predicted"/>
<dbReference type="PANTHER" id="PTHR38166">
    <property type="entry name" value="C2H2-TYPE DOMAIN-CONTAINING PROTEIN-RELATED"/>
    <property type="match status" value="1"/>
</dbReference>
<dbReference type="STRING" id="236234.A0A1J9REZ4"/>
<keyword evidence="2" id="KW-0238">DNA-binding</keyword>
<evidence type="ECO:0000313" key="2">
    <source>
        <dbReference type="EMBL" id="OJD38666.1"/>
    </source>
</evidence>
<name>A0A1J9REZ4_9PEZI</name>
<feature type="compositionally biased region" description="Basic and acidic residues" evidence="1">
    <location>
        <begin position="100"/>
        <end position="109"/>
    </location>
</feature>
<dbReference type="EMBL" id="MNUE01000004">
    <property type="protein sequence ID" value="OJD38666.1"/>
    <property type="molecule type" value="Genomic_DNA"/>
</dbReference>
<organism evidence="2 3">
    <name type="scientific">Diplodia corticola</name>
    <dbReference type="NCBI Taxonomy" id="236234"/>
    <lineage>
        <taxon>Eukaryota</taxon>
        <taxon>Fungi</taxon>
        <taxon>Dikarya</taxon>
        <taxon>Ascomycota</taxon>
        <taxon>Pezizomycotina</taxon>
        <taxon>Dothideomycetes</taxon>
        <taxon>Dothideomycetes incertae sedis</taxon>
        <taxon>Botryosphaeriales</taxon>
        <taxon>Botryosphaeriaceae</taxon>
        <taxon>Diplodia</taxon>
    </lineage>
</organism>
<feature type="region of interest" description="Disordered" evidence="1">
    <location>
        <begin position="159"/>
        <end position="182"/>
    </location>
</feature>